<evidence type="ECO:0000313" key="2">
    <source>
        <dbReference type="EMBL" id="GFB32208.1"/>
    </source>
</evidence>
<feature type="non-terminal residue" evidence="2">
    <location>
        <position position="1"/>
    </location>
</feature>
<sequence>GIKCLPNEEIFAELARMGYEKPSTKLTFYKAFFSSQWKFLIYTILQCMSANRTSWNEFSSFMASVVICLSTGMIVEQQVGEGAADVNVENVSTAGVVAEGAASVAFDEVPAAVDEPSIPSPPPPTQPPPPPSQDIPSTS</sequence>
<evidence type="ECO:0008006" key="3">
    <source>
        <dbReference type="Google" id="ProtNLM"/>
    </source>
</evidence>
<dbReference type="EMBL" id="BKCJ010601634">
    <property type="protein sequence ID" value="GFB32208.1"/>
    <property type="molecule type" value="Genomic_DNA"/>
</dbReference>
<dbReference type="AlphaFoldDB" id="A0A699LEM2"/>
<name>A0A699LEM2_TANCI</name>
<feature type="compositionally biased region" description="Pro residues" evidence="1">
    <location>
        <begin position="118"/>
        <end position="133"/>
    </location>
</feature>
<organism evidence="2">
    <name type="scientific">Tanacetum cinerariifolium</name>
    <name type="common">Dalmatian daisy</name>
    <name type="synonym">Chrysanthemum cinerariifolium</name>
    <dbReference type="NCBI Taxonomy" id="118510"/>
    <lineage>
        <taxon>Eukaryota</taxon>
        <taxon>Viridiplantae</taxon>
        <taxon>Streptophyta</taxon>
        <taxon>Embryophyta</taxon>
        <taxon>Tracheophyta</taxon>
        <taxon>Spermatophyta</taxon>
        <taxon>Magnoliopsida</taxon>
        <taxon>eudicotyledons</taxon>
        <taxon>Gunneridae</taxon>
        <taxon>Pentapetalae</taxon>
        <taxon>asterids</taxon>
        <taxon>campanulids</taxon>
        <taxon>Asterales</taxon>
        <taxon>Asteraceae</taxon>
        <taxon>Asteroideae</taxon>
        <taxon>Anthemideae</taxon>
        <taxon>Anthemidinae</taxon>
        <taxon>Tanacetum</taxon>
    </lineage>
</organism>
<comment type="caution">
    <text evidence="2">The sequence shown here is derived from an EMBL/GenBank/DDBJ whole genome shotgun (WGS) entry which is preliminary data.</text>
</comment>
<proteinExistence type="predicted"/>
<gene>
    <name evidence="2" type="ORF">Tci_704179</name>
</gene>
<feature type="region of interest" description="Disordered" evidence="1">
    <location>
        <begin position="112"/>
        <end position="139"/>
    </location>
</feature>
<accession>A0A699LEM2</accession>
<protein>
    <recommendedName>
        <fullName evidence="3">Synaptobrevin, longin-like domain protein</fullName>
    </recommendedName>
</protein>
<reference evidence="2" key="1">
    <citation type="journal article" date="2019" name="Sci. Rep.">
        <title>Draft genome of Tanacetum cinerariifolium, the natural source of mosquito coil.</title>
        <authorList>
            <person name="Yamashiro T."/>
            <person name="Shiraishi A."/>
            <person name="Satake H."/>
            <person name="Nakayama K."/>
        </authorList>
    </citation>
    <scope>NUCLEOTIDE SEQUENCE</scope>
</reference>
<evidence type="ECO:0000256" key="1">
    <source>
        <dbReference type="SAM" id="MobiDB-lite"/>
    </source>
</evidence>